<protein>
    <submittedName>
        <fullName evidence="1">Uncharacterized protein</fullName>
    </submittedName>
</protein>
<evidence type="ECO:0000313" key="1">
    <source>
        <dbReference type="EMBL" id="KKL25975.1"/>
    </source>
</evidence>
<sequence>MDKKDQERRTFCFSITAGADAFLLAIENVAGSVISAGGLASAYAFGDAADVTVDGDGGALLFAYNDLLGTVRSGAGPAEAFAGGDGWVLEITADTDAAVTALGDLQAFNTTAANGDANLFAGGHLEAVVNAGDGVYSASYGDSDLDVTAGGDAQIFSLGLMTADVTAGNDVWAAAWDDMDLDVAAGHDIPLVWTFGDLTGTIDAANRIGDDDTRFGRIKSYG</sequence>
<organism evidence="1">
    <name type="scientific">marine sediment metagenome</name>
    <dbReference type="NCBI Taxonomy" id="412755"/>
    <lineage>
        <taxon>unclassified sequences</taxon>
        <taxon>metagenomes</taxon>
        <taxon>ecological metagenomes</taxon>
    </lineage>
</organism>
<reference evidence="1" key="1">
    <citation type="journal article" date="2015" name="Nature">
        <title>Complex archaea that bridge the gap between prokaryotes and eukaryotes.</title>
        <authorList>
            <person name="Spang A."/>
            <person name="Saw J.H."/>
            <person name="Jorgensen S.L."/>
            <person name="Zaremba-Niedzwiedzka K."/>
            <person name="Martijn J."/>
            <person name="Lind A.E."/>
            <person name="van Eijk R."/>
            <person name="Schleper C."/>
            <person name="Guy L."/>
            <person name="Ettema T.J."/>
        </authorList>
    </citation>
    <scope>NUCLEOTIDE SEQUENCE</scope>
</reference>
<feature type="non-terminal residue" evidence="1">
    <location>
        <position position="222"/>
    </location>
</feature>
<gene>
    <name evidence="1" type="ORF">LCGC14_2399940</name>
</gene>
<comment type="caution">
    <text evidence="1">The sequence shown here is derived from an EMBL/GenBank/DDBJ whole genome shotgun (WGS) entry which is preliminary data.</text>
</comment>
<dbReference type="EMBL" id="LAZR01036012">
    <property type="protein sequence ID" value="KKL25975.1"/>
    <property type="molecule type" value="Genomic_DNA"/>
</dbReference>
<proteinExistence type="predicted"/>
<accession>A0A0F9BVM4</accession>
<dbReference type="AlphaFoldDB" id="A0A0F9BVM4"/>
<name>A0A0F9BVM4_9ZZZZ</name>